<keyword evidence="3" id="KW-1185">Reference proteome</keyword>
<feature type="compositionally biased region" description="Basic residues" evidence="1">
    <location>
        <begin position="13"/>
        <end position="26"/>
    </location>
</feature>
<dbReference type="AlphaFoldDB" id="A0A7L4GL31"/>
<dbReference type="OrthoDB" id="9939459at2759"/>
<evidence type="ECO:0000313" key="3">
    <source>
        <dbReference type="Proteomes" id="UP000584326"/>
    </source>
</evidence>
<feature type="compositionally biased region" description="Low complexity" evidence="1">
    <location>
        <begin position="46"/>
        <end position="56"/>
    </location>
</feature>
<gene>
    <name evidence="2" type="primary">Ccdc71l_1</name>
    <name evidence="2" type="ORF">PODSTR_R15494</name>
</gene>
<feature type="non-terminal residue" evidence="2">
    <location>
        <position position="134"/>
    </location>
</feature>
<organism evidence="2 3">
    <name type="scientific">Podargus strigoides</name>
    <name type="common">Tawny frogmouth</name>
    <name type="synonym">Caprimulgus strigoides</name>
    <dbReference type="NCBI Taxonomy" id="8905"/>
    <lineage>
        <taxon>Eukaryota</taxon>
        <taxon>Metazoa</taxon>
        <taxon>Chordata</taxon>
        <taxon>Craniata</taxon>
        <taxon>Vertebrata</taxon>
        <taxon>Euteleostomi</taxon>
        <taxon>Archelosauria</taxon>
        <taxon>Archosauria</taxon>
        <taxon>Dinosauria</taxon>
        <taxon>Saurischia</taxon>
        <taxon>Theropoda</taxon>
        <taxon>Coelurosauria</taxon>
        <taxon>Aves</taxon>
        <taxon>Neognathae</taxon>
        <taxon>Neoaves</taxon>
        <taxon>Strisores</taxon>
        <taxon>Caprimulgiformes</taxon>
        <taxon>Podargidae</taxon>
        <taxon>Podargus</taxon>
    </lineage>
</organism>
<sequence>AKSRAAAAGCSAKQRRRRRRRRRGRGMQRQAAPILTADGPRDGGMAEEAALGPPGEEAGRPVEGAAWEPFGGRSLEEIWEAATPHLTTTFPIIRVRGSVWSQRSLMAARRRAQRILGVDLCPVVRVSRLPVASS</sequence>
<feature type="region of interest" description="Disordered" evidence="1">
    <location>
        <begin position="1"/>
        <end position="66"/>
    </location>
</feature>
<feature type="non-terminal residue" evidence="2">
    <location>
        <position position="1"/>
    </location>
</feature>
<evidence type="ECO:0000256" key="1">
    <source>
        <dbReference type="SAM" id="MobiDB-lite"/>
    </source>
</evidence>
<comment type="caution">
    <text evidence="2">The sequence shown here is derived from an EMBL/GenBank/DDBJ whole genome shotgun (WGS) entry which is preliminary data.</text>
</comment>
<dbReference type="EMBL" id="VZTK01009107">
    <property type="protein sequence ID" value="NXX13919.1"/>
    <property type="molecule type" value="Genomic_DNA"/>
</dbReference>
<dbReference type="Proteomes" id="UP000584326">
    <property type="component" value="Unassembled WGS sequence"/>
</dbReference>
<protein>
    <submittedName>
        <fullName evidence="2">CC71L protein</fullName>
    </submittedName>
</protein>
<reference evidence="2 3" key="1">
    <citation type="submission" date="2020-02" db="EMBL/GenBank/DDBJ databases">
        <title>Bird 10,000 Genomes (B10K) Project - Family phase.</title>
        <authorList>
            <person name="Zhang G."/>
        </authorList>
    </citation>
    <scope>NUCLEOTIDE SEQUENCE [LARGE SCALE GENOMIC DNA]</scope>
    <source>
        <strain evidence="2">B10K-DU-001-40</strain>
        <tissue evidence="2">Muscle</tissue>
    </source>
</reference>
<name>A0A7L4GL31_PODST</name>
<feature type="compositionally biased region" description="Low complexity" evidence="1">
    <location>
        <begin position="1"/>
        <end position="12"/>
    </location>
</feature>
<accession>A0A7L4GL31</accession>
<evidence type="ECO:0000313" key="2">
    <source>
        <dbReference type="EMBL" id="NXX13919.1"/>
    </source>
</evidence>
<proteinExistence type="predicted"/>